<dbReference type="InterPro" id="IPR016181">
    <property type="entry name" value="Acyl_CoA_acyltransferase"/>
</dbReference>
<name>J0CGT5_RHILT</name>
<keyword evidence="2" id="KW-0687">Ribonucleoprotein</keyword>
<evidence type="ECO:0000313" key="2">
    <source>
        <dbReference type="EMBL" id="EJC82697.1"/>
    </source>
</evidence>
<dbReference type="InterPro" id="IPR000182">
    <property type="entry name" value="GNAT_dom"/>
</dbReference>
<dbReference type="OrthoDB" id="9814648at2"/>
<dbReference type="PANTHER" id="PTHR43415:SF3">
    <property type="entry name" value="GNAT-FAMILY ACETYLTRANSFERASE"/>
    <property type="match status" value="1"/>
</dbReference>
<protein>
    <submittedName>
        <fullName evidence="2">Acetyltransferase, ribosomal protein N-acetylase</fullName>
    </submittedName>
</protein>
<evidence type="ECO:0000259" key="1">
    <source>
        <dbReference type="PROSITE" id="PS51186"/>
    </source>
</evidence>
<keyword evidence="2" id="KW-0808">Transferase</keyword>
<sequence length="165" mass="18850">MIATQRLFLRPLRQEDATQRYLDWFRGPASERIYSSDLMNETDDLRRYIAERQAREDVLFLGIFERTSGDHIGNLKYEPISEKEFVATMGIFIGEPSARGKGIAGEAIQAANSWLKDRRRIRKIVLGVETNNIAAIRAYEKIGFLFEECEEISPSASTLSMVLTL</sequence>
<dbReference type="PANTHER" id="PTHR43415">
    <property type="entry name" value="SPERMIDINE N(1)-ACETYLTRANSFERASE"/>
    <property type="match status" value="1"/>
</dbReference>
<dbReference type="SUPFAM" id="SSF55729">
    <property type="entry name" value="Acyl-CoA N-acyltransferases (Nat)"/>
    <property type="match status" value="1"/>
</dbReference>
<feature type="domain" description="N-acetyltransferase" evidence="1">
    <location>
        <begin position="7"/>
        <end position="165"/>
    </location>
</feature>
<dbReference type="EMBL" id="JH719395">
    <property type="protein sequence ID" value="EJC82697.1"/>
    <property type="molecule type" value="Genomic_DNA"/>
</dbReference>
<gene>
    <name evidence="2" type="ORF">Rleg4DRAFT_4422</name>
</gene>
<dbReference type="HOGENOM" id="CLU_013985_3_2_5"/>
<dbReference type="PROSITE" id="PS51186">
    <property type="entry name" value="GNAT"/>
    <property type="match status" value="1"/>
</dbReference>
<dbReference type="Gene3D" id="3.40.630.30">
    <property type="match status" value="1"/>
</dbReference>
<keyword evidence="2" id="KW-0689">Ribosomal protein</keyword>
<accession>J0CGT5</accession>
<dbReference type="Proteomes" id="UP000005732">
    <property type="component" value="Unassembled WGS sequence"/>
</dbReference>
<dbReference type="GO" id="GO:0005840">
    <property type="term" value="C:ribosome"/>
    <property type="evidence" value="ECO:0007669"/>
    <property type="project" value="UniProtKB-KW"/>
</dbReference>
<dbReference type="AlphaFoldDB" id="J0CGT5"/>
<dbReference type="RefSeq" id="WP_003584431.1">
    <property type="nucleotide sequence ID" value="NZ_JH719395.1"/>
</dbReference>
<reference evidence="2 3" key="1">
    <citation type="submission" date="2012-02" db="EMBL/GenBank/DDBJ databases">
        <title>Improved High-Quality Draft Sequence of Rhizobium leguminosarum bv. trifolii WSM2297.</title>
        <authorList>
            <consortium name="US DOE Joint Genome Institute"/>
            <person name="Lucas S."/>
            <person name="Han J."/>
            <person name="Lapidus A."/>
            <person name="Cheng J.-F."/>
            <person name="Goodwin L."/>
            <person name="Pitluck S."/>
            <person name="Peters L."/>
            <person name="Ovchinnikova G."/>
            <person name="Zhang X."/>
            <person name="Detter J.C."/>
            <person name="Han C."/>
            <person name="Tapia R."/>
            <person name="Land M."/>
            <person name="Hauser L."/>
            <person name="Kyrpides N."/>
            <person name="Ivanova N."/>
            <person name="Pagani I."/>
            <person name="Brau L."/>
            <person name="Yates R."/>
            <person name="O'Hara G."/>
            <person name="Rui T."/>
            <person name="Howieson J."/>
            <person name="Reeve W."/>
            <person name="Woyke T."/>
        </authorList>
    </citation>
    <scope>NUCLEOTIDE SEQUENCE [LARGE SCALE GENOMIC DNA]</scope>
    <source>
        <strain evidence="2 3">WSM2297</strain>
    </source>
</reference>
<dbReference type="Pfam" id="PF13302">
    <property type="entry name" value="Acetyltransf_3"/>
    <property type="match status" value="1"/>
</dbReference>
<proteinExistence type="predicted"/>
<dbReference type="GO" id="GO:0016747">
    <property type="term" value="F:acyltransferase activity, transferring groups other than amino-acyl groups"/>
    <property type="evidence" value="ECO:0007669"/>
    <property type="project" value="InterPro"/>
</dbReference>
<evidence type="ECO:0000313" key="3">
    <source>
        <dbReference type="Proteomes" id="UP000005732"/>
    </source>
</evidence>
<organism evidence="2 3">
    <name type="scientific">Rhizobium leguminosarum bv. trifolii WSM2297</name>
    <dbReference type="NCBI Taxonomy" id="754762"/>
    <lineage>
        <taxon>Bacteria</taxon>
        <taxon>Pseudomonadati</taxon>
        <taxon>Pseudomonadota</taxon>
        <taxon>Alphaproteobacteria</taxon>
        <taxon>Hyphomicrobiales</taxon>
        <taxon>Rhizobiaceae</taxon>
        <taxon>Rhizobium/Agrobacterium group</taxon>
        <taxon>Rhizobium</taxon>
    </lineage>
</organism>